<dbReference type="SUPFAM" id="SSF49785">
    <property type="entry name" value="Galactose-binding domain-like"/>
    <property type="match status" value="1"/>
</dbReference>
<dbReference type="PROSITE" id="PS50075">
    <property type="entry name" value="CARRIER"/>
    <property type="match status" value="1"/>
</dbReference>
<dbReference type="SUPFAM" id="SSF56801">
    <property type="entry name" value="Acetyl-CoA synthetase-like"/>
    <property type="match status" value="1"/>
</dbReference>
<keyword evidence="8" id="KW-1185">Reference proteome</keyword>
<feature type="domain" description="Carrier" evidence="6">
    <location>
        <begin position="128"/>
        <end position="204"/>
    </location>
</feature>
<dbReference type="eggNOG" id="KOG1178">
    <property type="taxonomic scope" value="Eukaryota"/>
</dbReference>
<dbReference type="GeneID" id="9685969"/>
<dbReference type="STRING" id="564608.C1MY81"/>
<dbReference type="InterPro" id="IPR000383">
    <property type="entry name" value="Xaa-Pro-like_dom"/>
</dbReference>
<dbReference type="PANTHER" id="PTHR45527">
    <property type="entry name" value="NONRIBOSOMAL PEPTIDE SYNTHETASE"/>
    <property type="match status" value="1"/>
</dbReference>
<proteinExistence type="predicted"/>
<dbReference type="GO" id="GO:0005829">
    <property type="term" value="C:cytosol"/>
    <property type="evidence" value="ECO:0007669"/>
    <property type="project" value="TreeGrafter"/>
</dbReference>
<dbReference type="Gene3D" id="3.30.300.30">
    <property type="match status" value="1"/>
</dbReference>
<dbReference type="InterPro" id="IPR009081">
    <property type="entry name" value="PP-bd_ACP"/>
</dbReference>
<evidence type="ECO:0000256" key="2">
    <source>
        <dbReference type="ARBA" id="ARBA00022553"/>
    </source>
</evidence>
<dbReference type="NCBIfam" id="TIGR00976">
    <property type="entry name" value="CocE_NonD"/>
    <property type="match status" value="1"/>
</dbReference>
<feature type="region of interest" description="Disordered" evidence="5">
    <location>
        <begin position="199"/>
        <end position="220"/>
    </location>
</feature>
<protein>
    <submittedName>
        <fullName evidence="7">Predicted protein</fullName>
    </submittedName>
</protein>
<dbReference type="SUPFAM" id="SSF53474">
    <property type="entry name" value="alpha/beta-Hydrolases"/>
    <property type="match status" value="1"/>
</dbReference>
<evidence type="ECO:0000256" key="4">
    <source>
        <dbReference type="ARBA" id="ARBA00022801"/>
    </source>
</evidence>
<dbReference type="OrthoDB" id="507940at2759"/>
<dbReference type="GO" id="GO:0031177">
    <property type="term" value="F:phosphopantetheine binding"/>
    <property type="evidence" value="ECO:0007669"/>
    <property type="project" value="InterPro"/>
</dbReference>
<dbReference type="GO" id="GO:0008239">
    <property type="term" value="F:dipeptidyl-peptidase activity"/>
    <property type="evidence" value="ECO:0007669"/>
    <property type="project" value="InterPro"/>
</dbReference>
<dbReference type="Pfam" id="PF02129">
    <property type="entry name" value="Peptidase_S15"/>
    <property type="match status" value="1"/>
</dbReference>
<dbReference type="RefSeq" id="XP_003060236.1">
    <property type="nucleotide sequence ID" value="XM_003060190.1"/>
</dbReference>
<dbReference type="InterPro" id="IPR036736">
    <property type="entry name" value="ACP-like_sf"/>
</dbReference>
<evidence type="ECO:0000313" key="8">
    <source>
        <dbReference type="Proteomes" id="UP000001876"/>
    </source>
</evidence>
<dbReference type="InterPro" id="IPR045851">
    <property type="entry name" value="AMP-bd_C_sf"/>
</dbReference>
<evidence type="ECO:0000256" key="3">
    <source>
        <dbReference type="ARBA" id="ARBA00022598"/>
    </source>
</evidence>
<sequence>MTNKGARNVSRAERDALEASKAAAAAAAAAAASATALEDAIANEDAAATSTSKKSAFTIMPATRARTLRDALRARLPPYMIPAAVVQIASAADVPTTANGKVDRAALPSPASLRGANGRQQTDDAYVAPDGRTEEIVASLFETTLPGDVVVGAADDFFELGGHSLLAMQFIGRLQAALGVRVTVQTLHEHSTPRDIARFVDGGGGGDASGNKAKLKKGETPLPMASNDVVTVVDPESLPRGEITRVDEIFFETRDGCRLSARLWLPDGVSPDDASSRRAPAVIEILPYGVHHGTIDTDEATWPYLAGNGIACVRVDARGSGNSRGVLDDEYSPTQQRDACDAVEWVASRSWCTGAVGLMGCSWGGFVALQVAALRGKTKRREAPSLRAVCAVCATDERASDDMHWMGGSLLGENLAWGAWLLDACAAPPVPVSDERGIASDKNTCTRVLSDKNNDDDATDREEEDHQSAWESRWVDRLDALKPMHGEWASIHPSTDAGDAYWSTGSVGGANTRDIDVPVLSVGCLNGGGYANATPRVARALGREKVTAIMGSWTHNYPHLSRSGPAFGFLAETLAFWRRNLGGAQHDDGWLPGDDGEGGGDALDEMNDAIPGVRIHVQRPPLVGGPVTAPTRAEGYWIAEASQRDLDAAAADGAIEASFTAEKTLALVAKPEDGRFKARLTDSPSDPVGAASGRWFTFGDGDDLPGDQTPDDEKSLCFDGDPVVAETALVGTPRVRVTCVRVVEDDDGGDDADAAAAPPPPPPSGVVVARLCAVSPDDGSSHRISYGVVNVAAAHGRSVVKTAAGGAFTVDVECAYCAFSLPVGWKLRVAVSQTYWPVVAASPNGFHPVAVLGGGVVVPALSQAHVEEMYGDGAKYEALLRASIPELEVLVAPRATRRLSSGNVRNSYDGEHAVAVRRVDSGAMMINPTNSAPSRTSSPKPFVVQETSSDVSAKKSVLADGVGTQRVERRRVIRGLDVGGGGGGFDSSAPNSPKVRSIHWFPYDRVRVVDAVS</sequence>
<feature type="region of interest" description="Disordered" evidence="5">
    <location>
        <begin position="447"/>
        <end position="469"/>
    </location>
</feature>
<organism evidence="8">
    <name type="scientific">Micromonas pusilla (strain CCMP1545)</name>
    <name type="common">Picoplanktonic green alga</name>
    <dbReference type="NCBI Taxonomy" id="564608"/>
    <lineage>
        <taxon>Eukaryota</taxon>
        <taxon>Viridiplantae</taxon>
        <taxon>Chlorophyta</taxon>
        <taxon>Mamiellophyceae</taxon>
        <taxon>Mamiellales</taxon>
        <taxon>Mamiellaceae</taxon>
        <taxon>Micromonas</taxon>
    </lineage>
</organism>
<dbReference type="GO" id="GO:0044550">
    <property type="term" value="P:secondary metabolite biosynthetic process"/>
    <property type="evidence" value="ECO:0007669"/>
    <property type="project" value="TreeGrafter"/>
</dbReference>
<dbReference type="PANTHER" id="PTHR45527:SF1">
    <property type="entry name" value="FATTY ACID SYNTHASE"/>
    <property type="match status" value="1"/>
</dbReference>
<accession>C1MY81</accession>
<dbReference type="Pfam" id="PF08530">
    <property type="entry name" value="PepX_C"/>
    <property type="match status" value="1"/>
</dbReference>
<evidence type="ECO:0000259" key="6">
    <source>
        <dbReference type="PROSITE" id="PS50075"/>
    </source>
</evidence>
<dbReference type="Gene3D" id="3.40.50.1820">
    <property type="entry name" value="alpha/beta hydrolase"/>
    <property type="match status" value="2"/>
</dbReference>
<keyword evidence="2" id="KW-0597">Phosphoprotein</keyword>
<dbReference type="InterPro" id="IPR020806">
    <property type="entry name" value="PKS_PP-bd"/>
</dbReference>
<name>C1MY81_MICPC</name>
<gene>
    <name evidence="7" type="ORF">MICPUCDRAFT_40759</name>
</gene>
<dbReference type="SMART" id="SM00939">
    <property type="entry name" value="PepX_C"/>
    <property type="match status" value="1"/>
</dbReference>
<dbReference type="Pfam" id="PF00550">
    <property type="entry name" value="PP-binding"/>
    <property type="match status" value="1"/>
</dbReference>
<evidence type="ECO:0000256" key="5">
    <source>
        <dbReference type="SAM" id="MobiDB-lite"/>
    </source>
</evidence>
<dbReference type="InterPro" id="IPR029058">
    <property type="entry name" value="AB_hydrolase_fold"/>
</dbReference>
<dbReference type="EMBL" id="GG663742">
    <property type="protein sequence ID" value="EEH55005.1"/>
    <property type="molecule type" value="Genomic_DNA"/>
</dbReference>
<dbReference type="SMART" id="SM00823">
    <property type="entry name" value="PKS_PP"/>
    <property type="match status" value="1"/>
</dbReference>
<reference evidence="7 8" key="1">
    <citation type="journal article" date="2009" name="Science">
        <title>Green evolution and dynamic adaptations revealed by genomes of the marine picoeukaryotes Micromonas.</title>
        <authorList>
            <person name="Worden A.Z."/>
            <person name="Lee J.H."/>
            <person name="Mock T."/>
            <person name="Rouze P."/>
            <person name="Simmons M.P."/>
            <person name="Aerts A.L."/>
            <person name="Allen A.E."/>
            <person name="Cuvelier M.L."/>
            <person name="Derelle E."/>
            <person name="Everett M.V."/>
            <person name="Foulon E."/>
            <person name="Grimwood J."/>
            <person name="Gundlach H."/>
            <person name="Henrissat B."/>
            <person name="Napoli C."/>
            <person name="McDonald S.M."/>
            <person name="Parker M.S."/>
            <person name="Rombauts S."/>
            <person name="Salamov A."/>
            <person name="Von Dassow P."/>
            <person name="Badger J.H."/>
            <person name="Coutinho P.M."/>
            <person name="Demir E."/>
            <person name="Dubchak I."/>
            <person name="Gentemann C."/>
            <person name="Eikrem W."/>
            <person name="Gready J.E."/>
            <person name="John U."/>
            <person name="Lanier W."/>
            <person name="Lindquist E.A."/>
            <person name="Lucas S."/>
            <person name="Mayer K.F."/>
            <person name="Moreau H."/>
            <person name="Not F."/>
            <person name="Otillar R."/>
            <person name="Panaud O."/>
            <person name="Pangilinan J."/>
            <person name="Paulsen I."/>
            <person name="Piegu B."/>
            <person name="Poliakov A."/>
            <person name="Robbens S."/>
            <person name="Schmutz J."/>
            <person name="Toulza E."/>
            <person name="Wyss T."/>
            <person name="Zelensky A."/>
            <person name="Zhou K."/>
            <person name="Armbrust E.V."/>
            <person name="Bhattacharya D."/>
            <person name="Goodenough U.W."/>
            <person name="Van de Peer Y."/>
            <person name="Grigoriev I.V."/>
        </authorList>
    </citation>
    <scope>NUCLEOTIDE SEQUENCE [LARGE SCALE GENOMIC DNA]</scope>
    <source>
        <strain evidence="7 8">CCMP1545</strain>
    </source>
</reference>
<dbReference type="SUPFAM" id="SSF47336">
    <property type="entry name" value="ACP-like"/>
    <property type="match status" value="1"/>
</dbReference>
<evidence type="ECO:0000256" key="1">
    <source>
        <dbReference type="ARBA" id="ARBA00022450"/>
    </source>
</evidence>
<dbReference type="Gene3D" id="2.60.120.260">
    <property type="entry name" value="Galactose-binding domain-like"/>
    <property type="match status" value="1"/>
</dbReference>
<keyword evidence="3" id="KW-0436">Ligase</keyword>
<keyword evidence="4" id="KW-0378">Hydrolase</keyword>
<dbReference type="InterPro" id="IPR013736">
    <property type="entry name" value="Xaa-Pro_dipept_C"/>
</dbReference>
<dbReference type="AlphaFoldDB" id="C1MY81"/>
<dbReference type="GO" id="GO:0016874">
    <property type="term" value="F:ligase activity"/>
    <property type="evidence" value="ECO:0007669"/>
    <property type="project" value="UniProtKB-KW"/>
</dbReference>
<dbReference type="Proteomes" id="UP000001876">
    <property type="component" value="Unassembled WGS sequence"/>
</dbReference>
<dbReference type="KEGG" id="mpp:MICPUCDRAFT_40759"/>
<dbReference type="InterPro" id="IPR005674">
    <property type="entry name" value="CocE/Ser_esterase"/>
</dbReference>
<dbReference type="GO" id="GO:0043041">
    <property type="term" value="P:amino acid activation for nonribosomal peptide biosynthetic process"/>
    <property type="evidence" value="ECO:0007669"/>
    <property type="project" value="TreeGrafter"/>
</dbReference>
<dbReference type="InterPro" id="IPR008979">
    <property type="entry name" value="Galactose-bd-like_sf"/>
</dbReference>
<keyword evidence="1" id="KW-0596">Phosphopantetheine</keyword>
<evidence type="ECO:0000313" key="7">
    <source>
        <dbReference type="EMBL" id="EEH55005.1"/>
    </source>
</evidence>